<feature type="region of interest" description="Disordered" evidence="8">
    <location>
        <begin position="157"/>
        <end position="178"/>
    </location>
</feature>
<dbReference type="EMBL" id="REGN01009618">
    <property type="protein sequence ID" value="RNA00748.1"/>
    <property type="molecule type" value="Genomic_DNA"/>
</dbReference>
<evidence type="ECO:0000256" key="4">
    <source>
        <dbReference type="ARBA" id="ARBA00022753"/>
    </source>
</evidence>
<dbReference type="InterPro" id="IPR023340">
    <property type="entry name" value="UMA"/>
</dbReference>
<dbReference type="GO" id="GO:0000813">
    <property type="term" value="C:ESCRT I complex"/>
    <property type="evidence" value="ECO:0007669"/>
    <property type="project" value="InterPro"/>
</dbReference>
<dbReference type="GO" id="GO:0046755">
    <property type="term" value="P:viral budding"/>
    <property type="evidence" value="ECO:0007669"/>
    <property type="project" value="TreeGrafter"/>
</dbReference>
<evidence type="ECO:0000256" key="3">
    <source>
        <dbReference type="ARBA" id="ARBA00022448"/>
    </source>
</evidence>
<accession>A0A3M7PPZ2</accession>
<feature type="domain" description="UMA" evidence="9">
    <location>
        <begin position="227"/>
        <end position="278"/>
    </location>
</feature>
<dbReference type="GO" id="GO:0015031">
    <property type="term" value="P:protein transport"/>
    <property type="evidence" value="ECO:0007669"/>
    <property type="project" value="UniProtKB-KW"/>
</dbReference>
<protein>
    <submittedName>
        <fullName evidence="11">Multivesicular body subunit 12B-like</fullName>
    </submittedName>
</protein>
<dbReference type="AlphaFoldDB" id="A0A3M7PPZ2"/>
<dbReference type="Pfam" id="PF10240">
    <property type="entry name" value="DUF2464"/>
    <property type="match status" value="1"/>
</dbReference>
<evidence type="ECO:0000313" key="12">
    <source>
        <dbReference type="Proteomes" id="UP000276133"/>
    </source>
</evidence>
<gene>
    <name evidence="11" type="ORF">BpHYR1_034955</name>
</gene>
<evidence type="ECO:0000259" key="10">
    <source>
        <dbReference type="PROSITE" id="PS51498"/>
    </source>
</evidence>
<dbReference type="GO" id="GO:0019075">
    <property type="term" value="P:virus maturation"/>
    <property type="evidence" value="ECO:0007669"/>
    <property type="project" value="TreeGrafter"/>
</dbReference>
<dbReference type="PROSITE" id="PS51498">
    <property type="entry name" value="MABP"/>
    <property type="match status" value="1"/>
</dbReference>
<comment type="subcellular location">
    <subcellularLocation>
        <location evidence="1">Late endosome membrane</location>
        <topology evidence="1">Peripheral membrane protein</topology>
    </subcellularLocation>
</comment>
<dbReference type="GO" id="GO:0042058">
    <property type="term" value="P:regulation of epidermal growth factor receptor signaling pathway"/>
    <property type="evidence" value="ECO:0007669"/>
    <property type="project" value="TreeGrafter"/>
</dbReference>
<proteinExistence type="inferred from homology"/>
<dbReference type="Gene3D" id="2.100.10.50">
    <property type="match status" value="1"/>
</dbReference>
<keyword evidence="6" id="KW-0472">Membrane</keyword>
<dbReference type="Proteomes" id="UP000276133">
    <property type="component" value="Unassembled WGS sequence"/>
</dbReference>
<dbReference type="PANTHER" id="PTHR31547:SF1">
    <property type="entry name" value="MULTIVESICULAR BODY SUBUNIT 12B"/>
    <property type="match status" value="1"/>
</dbReference>
<dbReference type="InterPro" id="IPR040297">
    <property type="entry name" value="MVB12B"/>
</dbReference>
<evidence type="ECO:0000256" key="1">
    <source>
        <dbReference type="ARBA" id="ARBA00004633"/>
    </source>
</evidence>
<organism evidence="11 12">
    <name type="scientific">Brachionus plicatilis</name>
    <name type="common">Marine rotifer</name>
    <name type="synonym">Brachionus muelleri</name>
    <dbReference type="NCBI Taxonomy" id="10195"/>
    <lineage>
        <taxon>Eukaryota</taxon>
        <taxon>Metazoa</taxon>
        <taxon>Spiralia</taxon>
        <taxon>Gnathifera</taxon>
        <taxon>Rotifera</taxon>
        <taxon>Eurotatoria</taxon>
        <taxon>Monogononta</taxon>
        <taxon>Pseudotrocha</taxon>
        <taxon>Ploima</taxon>
        <taxon>Brachionidae</taxon>
        <taxon>Brachionus</taxon>
    </lineage>
</organism>
<evidence type="ECO:0000259" key="9">
    <source>
        <dbReference type="PROSITE" id="PS51497"/>
    </source>
</evidence>
<keyword evidence="5" id="KW-0653">Protein transport</keyword>
<evidence type="ECO:0000256" key="5">
    <source>
        <dbReference type="ARBA" id="ARBA00022927"/>
    </source>
</evidence>
<evidence type="ECO:0000256" key="8">
    <source>
        <dbReference type="SAM" id="MobiDB-lite"/>
    </source>
</evidence>
<dbReference type="InterPro" id="IPR018798">
    <property type="entry name" value="MVB12A/B"/>
</dbReference>
<sequence length="283" mass="32288">MIPSQPELPITALCVVADKGKCPANYTPVFKSYDTNTETDLWKDSIFGKKINRFICFTKDYPINDTFNVIEDIKLLNDREILSGFIPIDKCYDTSERAFQKKILCIKVSQRFYTPTAVSDLIILIKNKRPPTGYSYIGEINGQSICIKFSQIPNNSPTFRGQSKPVGPPPVPPRPYQTQPFSPDTIENDYVHIMGQNELPNAIYNNQQFNTNRSMSSNQNSLNVNPLHGVPFEINPVYQSLKNASQKGDAEKIDKKLAFFMQMLDKIEYDFNLERSCLEISKF</sequence>
<feature type="domain" description="MABP" evidence="10">
    <location>
        <begin position="7"/>
        <end position="153"/>
    </location>
</feature>
<keyword evidence="3" id="KW-0813">Transport</keyword>
<evidence type="ECO:0000256" key="7">
    <source>
        <dbReference type="ARBA" id="ARBA00053101"/>
    </source>
</evidence>
<dbReference type="PANTHER" id="PTHR31547">
    <property type="entry name" value="MULTIVESICULAR BODY SUBUNIT 12B"/>
    <property type="match status" value="1"/>
</dbReference>
<comment type="caution">
    <text evidence="11">The sequence shown here is derived from an EMBL/GenBank/DDBJ whole genome shotgun (WGS) entry which is preliminary data.</text>
</comment>
<comment type="function">
    <text evidence="7">Component of the ESCRT-I complex, a regulator of vesicular trafficking process. Required for the sorting of endocytic ubiquitinated cargos into multivesicular bodies.</text>
</comment>
<name>A0A3M7PPZ2_BRAPC</name>
<comment type="similarity">
    <text evidence="2">Belongs to the MVB12 family.</text>
</comment>
<evidence type="ECO:0000313" key="11">
    <source>
        <dbReference type="EMBL" id="RNA00748.1"/>
    </source>
</evidence>
<evidence type="ECO:0000256" key="2">
    <source>
        <dbReference type="ARBA" id="ARBA00010432"/>
    </source>
</evidence>
<dbReference type="PROSITE" id="PS51497">
    <property type="entry name" value="UMA"/>
    <property type="match status" value="1"/>
</dbReference>
<feature type="compositionally biased region" description="Pro residues" evidence="8">
    <location>
        <begin position="166"/>
        <end position="175"/>
    </location>
</feature>
<keyword evidence="4" id="KW-0967">Endosome</keyword>
<dbReference type="OrthoDB" id="6021306at2759"/>
<dbReference type="InterPro" id="IPR023341">
    <property type="entry name" value="MABP"/>
</dbReference>
<dbReference type="GO" id="GO:0031902">
    <property type="term" value="C:late endosome membrane"/>
    <property type="evidence" value="ECO:0007669"/>
    <property type="project" value="UniProtKB-SubCell"/>
</dbReference>
<dbReference type="FunFam" id="2.100.10.50:FF:000002">
    <property type="entry name" value="Multivesicular body subunit 12B"/>
    <property type="match status" value="1"/>
</dbReference>
<evidence type="ECO:0000256" key="6">
    <source>
        <dbReference type="ARBA" id="ARBA00023136"/>
    </source>
</evidence>
<reference evidence="11 12" key="1">
    <citation type="journal article" date="2018" name="Sci. Rep.">
        <title>Genomic signatures of local adaptation to the degree of environmental predictability in rotifers.</title>
        <authorList>
            <person name="Franch-Gras L."/>
            <person name="Hahn C."/>
            <person name="Garcia-Roger E.M."/>
            <person name="Carmona M.J."/>
            <person name="Serra M."/>
            <person name="Gomez A."/>
        </authorList>
    </citation>
    <scope>NUCLEOTIDE SEQUENCE [LARGE SCALE GENOMIC DNA]</scope>
    <source>
        <strain evidence="11">HYR1</strain>
    </source>
</reference>
<keyword evidence="12" id="KW-1185">Reference proteome</keyword>
<dbReference type="STRING" id="10195.A0A3M7PPZ2"/>